<dbReference type="GO" id="GO:0005975">
    <property type="term" value="P:carbohydrate metabolic process"/>
    <property type="evidence" value="ECO:0007669"/>
    <property type="project" value="InterPro"/>
</dbReference>
<dbReference type="EMBL" id="LT629710">
    <property type="protein sequence ID" value="SDO25073.1"/>
    <property type="molecule type" value="Genomic_DNA"/>
</dbReference>
<evidence type="ECO:0000259" key="3">
    <source>
        <dbReference type="Pfam" id="PF20737"/>
    </source>
</evidence>
<dbReference type="InterPro" id="IPR012878">
    <property type="entry name" value="Beta-AFase-like_GH127_cat"/>
</dbReference>
<dbReference type="PANTHER" id="PTHR43465">
    <property type="entry name" value="DUF1680 DOMAIN PROTEIN (AFU_ORTHOLOGUE AFUA_1G08910)"/>
    <property type="match status" value="1"/>
</dbReference>
<dbReference type="STRING" id="1090615.SAMN04515671_0304"/>
<evidence type="ECO:0000259" key="1">
    <source>
        <dbReference type="Pfam" id="PF07944"/>
    </source>
</evidence>
<gene>
    <name evidence="4" type="ORF">SAMN04515671_0304</name>
</gene>
<reference evidence="4 5" key="1">
    <citation type="submission" date="2016-10" db="EMBL/GenBank/DDBJ databases">
        <authorList>
            <person name="de Groot N.N."/>
        </authorList>
    </citation>
    <scope>NUCLEOTIDE SEQUENCE [LARGE SCALE GENOMIC DNA]</scope>
    <source>
        <strain evidence="5">P4-7,KCTC 19426,CECT 7604</strain>
    </source>
</reference>
<name>A0A1H0I0Z9_9ACTN</name>
<evidence type="ECO:0008006" key="6">
    <source>
        <dbReference type="Google" id="ProtNLM"/>
    </source>
</evidence>
<dbReference type="AlphaFoldDB" id="A0A1H0I0Z9"/>
<dbReference type="Pfam" id="PF20737">
    <property type="entry name" value="Glyco_hydro127C"/>
    <property type="match status" value="1"/>
</dbReference>
<dbReference type="SUPFAM" id="SSF48208">
    <property type="entry name" value="Six-hairpin glycosidases"/>
    <property type="match status" value="1"/>
</dbReference>
<proteinExistence type="predicted"/>
<dbReference type="InterPro" id="IPR049174">
    <property type="entry name" value="Beta-AFase-like"/>
</dbReference>
<evidence type="ECO:0000259" key="2">
    <source>
        <dbReference type="Pfam" id="PF20736"/>
    </source>
</evidence>
<dbReference type="Pfam" id="PF20736">
    <property type="entry name" value="Glyco_hydro127M"/>
    <property type="match status" value="1"/>
</dbReference>
<dbReference type="Proteomes" id="UP000198741">
    <property type="component" value="Chromosome I"/>
</dbReference>
<protein>
    <recommendedName>
        <fullName evidence="6">Glycoside hydrolase family 127 protein</fullName>
    </recommendedName>
</protein>
<dbReference type="PANTHER" id="PTHR43465:SF2">
    <property type="entry name" value="DUF1680 DOMAIN PROTEIN (AFU_ORTHOLOGUE AFUA_1G08910)"/>
    <property type="match status" value="1"/>
</dbReference>
<dbReference type="Pfam" id="PF07944">
    <property type="entry name" value="Beta-AFase-like_GH127_cat"/>
    <property type="match status" value="1"/>
</dbReference>
<dbReference type="InterPro" id="IPR049046">
    <property type="entry name" value="Beta-AFase-like_GH127_middle"/>
</dbReference>
<keyword evidence="5" id="KW-1185">Reference proteome</keyword>
<accession>A0A1H0I0Z9</accession>
<evidence type="ECO:0000313" key="4">
    <source>
        <dbReference type="EMBL" id="SDO25073.1"/>
    </source>
</evidence>
<dbReference type="RefSeq" id="WP_197676353.1">
    <property type="nucleotide sequence ID" value="NZ_LT629710.1"/>
</dbReference>
<evidence type="ECO:0000313" key="5">
    <source>
        <dbReference type="Proteomes" id="UP000198741"/>
    </source>
</evidence>
<feature type="domain" description="Non-reducing end beta-L-arabinofuranosidase-like GH127 middle" evidence="2">
    <location>
        <begin position="422"/>
        <end position="502"/>
    </location>
</feature>
<dbReference type="InterPro" id="IPR008928">
    <property type="entry name" value="6-hairpin_glycosidase_sf"/>
</dbReference>
<feature type="domain" description="Non-reducing end beta-L-arabinofuranosidase-like GH127 catalytic" evidence="1">
    <location>
        <begin position="27"/>
        <end position="411"/>
    </location>
</feature>
<dbReference type="InterPro" id="IPR049049">
    <property type="entry name" value="Beta-AFase-like_GH127_C"/>
</dbReference>
<feature type="domain" description="Non-reducing end beta-L-arabinofuranosidase-like GH127 C-terminal" evidence="3">
    <location>
        <begin position="515"/>
        <end position="628"/>
    </location>
</feature>
<organism evidence="4 5">
    <name type="scientific">Nakamurella panacisegetis</name>
    <dbReference type="NCBI Taxonomy" id="1090615"/>
    <lineage>
        <taxon>Bacteria</taxon>
        <taxon>Bacillati</taxon>
        <taxon>Actinomycetota</taxon>
        <taxon>Actinomycetes</taxon>
        <taxon>Nakamurellales</taxon>
        <taxon>Nakamurellaceae</taxon>
        <taxon>Nakamurella</taxon>
    </lineage>
</organism>
<sequence>MTALPNSRGFGPIATTMTPLRPLPHQDVTLTPDGWLGRWQLVNRAATIGHCIAQLETSGAVENLRIAAGESEKSFQGMFFTDSDIYKVLEAIGWEAGRSDITEFLPFVDATVALLQRAQAQDGYLNSYVQAVKPAERFGDLRWGHELYCLGHLLQAGIAWERTQGRADLLEIGRRFADLVAKRFADEPFICGHPEVETALVELYRTTGEPSYLDLARDMVDLSGHQLIGEDRFGYPYFQDHLPVREVTEATGHAVRQVYLTTAMADLRAELDDRSLDAPLERLWDSVHRRKMYISGGLGARHRDESFGDSYELPPDRAYSETCAAIANFMWNARMLLATGEGRFADEMERGLYNGIAVATSVEGTEFFYSNPLQLRSDHDGSDEDAPSSRLPWYTCACCPPNLARLISSVHDYLVTTDGDGLQIHLYADGDITLDGRFGATRAAVRTGYPFDGRIEIGFDHRFTGTLLLRVPAWADGQRVVVDGVVVTPDRTDHGYLRITGGADTVVFTLPLPISVVHPHPHVDASRGCVAVTRGPVLYALEQTDLPDGITIEDVLVPATPEVRPGGTDDHLMATVLTLAGGRVRQRPDELYSTTPASSAGSGEVELRLIPYYRWGNRGGGGMRVWLPTT</sequence>